<evidence type="ECO:0000313" key="2">
    <source>
        <dbReference type="EMBL" id="MBP2327472.1"/>
    </source>
</evidence>
<dbReference type="InterPro" id="IPR024520">
    <property type="entry name" value="DUF3558"/>
</dbReference>
<proteinExistence type="predicted"/>
<feature type="region of interest" description="Disordered" evidence="1">
    <location>
        <begin position="19"/>
        <end position="55"/>
    </location>
</feature>
<sequence>MRGQWLGAAIMLMVLTGCTGDPPPQPPPTVPVTSAPSVPSGPTLPSAPPVPSPLNATVFETEPCRSLTGAQQQQFGLDSGTVKDAAVEGKSCFYRYPGPMPQAVSVTYASKSTNGLTIRYIEHARGAYKYWEPATVDGYPAAGYDPGIDLQFCSFAVGLTDSLFFWVTAPDNAGAGRCSTAKAVATAVVATIRANQ</sequence>
<gene>
    <name evidence="2" type="ORF">JOF56_007857</name>
</gene>
<reference evidence="2 3" key="1">
    <citation type="submission" date="2021-03" db="EMBL/GenBank/DDBJ databases">
        <title>Sequencing the genomes of 1000 actinobacteria strains.</title>
        <authorList>
            <person name="Klenk H.-P."/>
        </authorList>
    </citation>
    <scope>NUCLEOTIDE SEQUENCE [LARGE SCALE GENOMIC DNA]</scope>
    <source>
        <strain evidence="2 3">DSM 46670</strain>
    </source>
</reference>
<dbReference type="EMBL" id="JAGINW010000001">
    <property type="protein sequence ID" value="MBP2327472.1"/>
    <property type="molecule type" value="Genomic_DNA"/>
</dbReference>
<protein>
    <recommendedName>
        <fullName evidence="4">DUF3558 domain-containing protein</fullName>
    </recommendedName>
</protein>
<name>A0ABS4TST5_9PSEU</name>
<dbReference type="Pfam" id="PF12079">
    <property type="entry name" value="DUF3558"/>
    <property type="match status" value="1"/>
</dbReference>
<evidence type="ECO:0000313" key="3">
    <source>
        <dbReference type="Proteomes" id="UP001519332"/>
    </source>
</evidence>
<accession>A0ABS4TST5</accession>
<dbReference type="Proteomes" id="UP001519332">
    <property type="component" value="Unassembled WGS sequence"/>
</dbReference>
<feature type="compositionally biased region" description="Pro residues" evidence="1">
    <location>
        <begin position="21"/>
        <end position="30"/>
    </location>
</feature>
<organism evidence="2 3">
    <name type="scientific">Kibdelosporangium banguiense</name>
    <dbReference type="NCBI Taxonomy" id="1365924"/>
    <lineage>
        <taxon>Bacteria</taxon>
        <taxon>Bacillati</taxon>
        <taxon>Actinomycetota</taxon>
        <taxon>Actinomycetes</taxon>
        <taxon>Pseudonocardiales</taxon>
        <taxon>Pseudonocardiaceae</taxon>
        <taxon>Kibdelosporangium</taxon>
    </lineage>
</organism>
<feature type="compositionally biased region" description="Low complexity" evidence="1">
    <location>
        <begin position="31"/>
        <end position="44"/>
    </location>
</feature>
<evidence type="ECO:0000256" key="1">
    <source>
        <dbReference type="SAM" id="MobiDB-lite"/>
    </source>
</evidence>
<keyword evidence="3" id="KW-1185">Reference proteome</keyword>
<dbReference type="PROSITE" id="PS51257">
    <property type="entry name" value="PROKAR_LIPOPROTEIN"/>
    <property type="match status" value="1"/>
</dbReference>
<comment type="caution">
    <text evidence="2">The sequence shown here is derived from an EMBL/GenBank/DDBJ whole genome shotgun (WGS) entry which is preliminary data.</text>
</comment>
<dbReference type="RefSeq" id="WP_209644412.1">
    <property type="nucleotide sequence ID" value="NZ_JAGINW010000001.1"/>
</dbReference>
<evidence type="ECO:0008006" key="4">
    <source>
        <dbReference type="Google" id="ProtNLM"/>
    </source>
</evidence>